<evidence type="ECO:0000256" key="5">
    <source>
        <dbReference type="ARBA" id="ARBA00022691"/>
    </source>
</evidence>
<dbReference type="GO" id="GO:0032259">
    <property type="term" value="P:methylation"/>
    <property type="evidence" value="ECO:0007669"/>
    <property type="project" value="UniProtKB-KW"/>
</dbReference>
<proteinExistence type="inferred from homology"/>
<keyword evidence="5 6" id="KW-0949">S-adenosyl-L-methionine</keyword>
<comment type="caution">
    <text evidence="8">The sequence shown here is derived from an EMBL/GenBank/DDBJ whole genome shotgun (WGS) entry which is preliminary data.</text>
</comment>
<dbReference type="STRING" id="70448.A0A096PA11"/>
<evidence type="ECO:0000256" key="7">
    <source>
        <dbReference type="PIRSR" id="PIRSR016305-1"/>
    </source>
</evidence>
<evidence type="ECO:0000313" key="9">
    <source>
        <dbReference type="Proteomes" id="UP000009170"/>
    </source>
</evidence>
<dbReference type="GO" id="GO:0016020">
    <property type="term" value="C:membrane"/>
    <property type="evidence" value="ECO:0007669"/>
    <property type="project" value="UniProtKB-SubCell"/>
</dbReference>
<dbReference type="InParanoid" id="A0A096PA11"/>
<feature type="binding site" evidence="7">
    <location>
        <begin position="139"/>
        <end position="140"/>
    </location>
    <ligand>
        <name>S-adenosyl-L-methionine</name>
        <dbReference type="ChEBI" id="CHEBI:59789"/>
    </ligand>
</feature>
<dbReference type="GeneID" id="34946544"/>
<feature type="binding site" evidence="7">
    <location>
        <position position="57"/>
    </location>
    <ligand>
        <name>S-adenosyl-L-methionine</name>
        <dbReference type="ChEBI" id="CHEBI:59789"/>
    </ligand>
</feature>
<keyword evidence="4 6" id="KW-0808">Transferase</keyword>
<dbReference type="InterPro" id="IPR007213">
    <property type="entry name" value="Ppm1/Ppm2/Tcmp"/>
</dbReference>
<organism evidence="8 9">
    <name type="scientific">Ostreococcus tauri</name>
    <name type="common">Marine green alga</name>
    <dbReference type="NCBI Taxonomy" id="70448"/>
    <lineage>
        <taxon>Eukaryota</taxon>
        <taxon>Viridiplantae</taxon>
        <taxon>Chlorophyta</taxon>
        <taxon>Mamiellophyceae</taxon>
        <taxon>Mamiellales</taxon>
        <taxon>Bathycoccaceae</taxon>
        <taxon>Ostreococcus</taxon>
    </lineage>
</organism>
<reference evidence="9" key="1">
    <citation type="journal article" date="2006" name="Proc. Natl. Acad. Sci. U.S.A.">
        <title>Genome analysis of the smallest free-living eukaryote Ostreococcus tauri unveils many unique features.</title>
        <authorList>
            <person name="Derelle E."/>
            <person name="Ferraz C."/>
            <person name="Rombauts S."/>
            <person name="Rouze P."/>
            <person name="Worden A.Z."/>
            <person name="Robbens S."/>
            <person name="Partensky F."/>
            <person name="Degroeve S."/>
            <person name="Echeynie S."/>
            <person name="Cooke R."/>
            <person name="Saeys Y."/>
            <person name="Wuyts J."/>
            <person name="Jabbari K."/>
            <person name="Bowler C."/>
            <person name="Panaud O."/>
            <person name="Piegu B."/>
            <person name="Ball S.G."/>
            <person name="Ral J.-P."/>
            <person name="Bouget F.-Y."/>
            <person name="Piganeau G."/>
            <person name="De Baets B."/>
            <person name="Picard A."/>
            <person name="Delseny M."/>
            <person name="Demaille J."/>
            <person name="Van de Peer Y."/>
            <person name="Moreau H."/>
        </authorList>
    </citation>
    <scope>NUCLEOTIDE SEQUENCE [LARGE SCALE GENOMIC DNA]</scope>
    <source>
        <strain evidence="9">OTTH 0595 / CCAP 157/2 / RCC745</strain>
    </source>
</reference>
<evidence type="ECO:0000313" key="8">
    <source>
        <dbReference type="EMBL" id="CEG00762.1"/>
    </source>
</evidence>
<name>A0A096PA11_OSTTA</name>
<dbReference type="SUPFAM" id="SSF53335">
    <property type="entry name" value="S-adenosyl-L-methionine-dependent methyltransferases"/>
    <property type="match status" value="1"/>
</dbReference>
<dbReference type="Proteomes" id="UP000009170">
    <property type="component" value="Unassembled WGS sequence"/>
</dbReference>
<comment type="subcellular location">
    <subcellularLocation>
        <location evidence="6">Cytoplasm</location>
    </subcellularLocation>
    <subcellularLocation>
        <location evidence="6">Membrane</location>
        <topology evidence="6">Peripheral membrane protein</topology>
    </subcellularLocation>
</comment>
<dbReference type="AlphaFoldDB" id="A0A096PA11"/>
<evidence type="ECO:0000256" key="1">
    <source>
        <dbReference type="ARBA" id="ARBA00000724"/>
    </source>
</evidence>
<dbReference type="RefSeq" id="XP_022840566.1">
    <property type="nucleotide sequence ID" value="XM_022983411.1"/>
</dbReference>
<evidence type="ECO:0000256" key="2">
    <source>
        <dbReference type="ARBA" id="ARBA00010703"/>
    </source>
</evidence>
<evidence type="ECO:0000256" key="3">
    <source>
        <dbReference type="ARBA" id="ARBA00022603"/>
    </source>
</evidence>
<evidence type="ECO:0000256" key="4">
    <source>
        <dbReference type="ARBA" id="ARBA00022679"/>
    </source>
</evidence>
<comment type="similarity">
    <text evidence="2 6">Belongs to the methyltransferase superfamily. LCMT family.</text>
</comment>
<feature type="binding site" evidence="7">
    <location>
        <position position="168"/>
    </location>
    <ligand>
        <name>S-adenosyl-L-methionine</name>
        <dbReference type="ChEBI" id="CHEBI:59789"/>
    </ligand>
</feature>
<dbReference type="InterPro" id="IPR016651">
    <property type="entry name" value="LCMT1"/>
</dbReference>
<keyword evidence="6" id="KW-0963">Cytoplasm</keyword>
<dbReference type="GO" id="GO:0005737">
    <property type="term" value="C:cytoplasm"/>
    <property type="evidence" value="ECO:0007669"/>
    <property type="project" value="UniProtKB-SubCell"/>
</dbReference>
<sequence length="306" mass="34201">MEDRGVIATADDALRAKRDIARAGYVEDAYIDLLSSRTERALVRRHPPLVRRGYWARTAATRAIALEFGSRCEKVSDGRFNVVNVGCGYDTFGLWTLDRFERARVVELDFADVIRARSERLREAGVERSEVSYESRACDVRDVSAIDAAIGGLKEPFDWSLPTLVIAECVLAYLPPGASDAVTKFFGERLNTAVFASYDPIEPDDAFGRQMIRNVRARGCAFAGIGDAPSVEGARARFERSGWQRAFAYDMNAVYARLSANERERIEKIDFLDEYEEWRLILAHYCISVGVNDAVGALGNFDLISD</sequence>
<dbReference type="InterPro" id="IPR029063">
    <property type="entry name" value="SAM-dependent_MTases_sf"/>
</dbReference>
<reference evidence="8 9" key="2">
    <citation type="journal article" date="2014" name="BMC Genomics">
        <title>An improved genome of the model marine alga Ostreococcus tauri unfolds by assessing Illumina de novo assemblies.</title>
        <authorList>
            <person name="Blanc-Mathieu R."/>
            <person name="Verhelst B."/>
            <person name="Derelle E."/>
            <person name="Rombauts S."/>
            <person name="Bouget F.Y."/>
            <person name="Carre I."/>
            <person name="Chateau A."/>
            <person name="Eyre-Walker A."/>
            <person name="Grimsley N."/>
            <person name="Moreau H."/>
            <person name="Piegu B."/>
            <person name="Rivals E."/>
            <person name="Schackwitz W."/>
            <person name="Van de Peer Y."/>
            <person name="Piganeau G."/>
        </authorList>
    </citation>
    <scope>NUCLEOTIDE SEQUENCE [LARGE SCALE GENOMIC DNA]</scope>
    <source>
        <strain evidence="9">OTTH 0595 / CCAP 157/2 / RCC745</strain>
    </source>
</reference>
<protein>
    <recommendedName>
        <fullName evidence="6">Leucine carboxyl methyltransferase 1 homolog</fullName>
        <ecNumber evidence="6">2.1.1.233</ecNumber>
    </recommendedName>
</protein>
<dbReference type="GO" id="GO:0018423">
    <property type="term" value="F:protein C-terminal leucine carboxyl O-methyltransferase activity"/>
    <property type="evidence" value="ECO:0007669"/>
    <property type="project" value="UniProtKB-EC"/>
</dbReference>
<keyword evidence="6" id="KW-0472">Membrane</keyword>
<dbReference type="PANTHER" id="PTHR13600:SF21">
    <property type="entry name" value="LEUCINE CARBOXYL METHYLTRANSFERASE 1"/>
    <property type="match status" value="1"/>
</dbReference>
<dbReference type="EMBL" id="CAID01000018">
    <property type="protein sequence ID" value="CEG00762.1"/>
    <property type="molecule type" value="Genomic_DNA"/>
</dbReference>
<feature type="binding site" evidence="7">
    <location>
        <position position="86"/>
    </location>
    <ligand>
        <name>S-adenosyl-L-methionine</name>
        <dbReference type="ChEBI" id="CHEBI:59789"/>
    </ligand>
</feature>
<dbReference type="PIRSF" id="PIRSF016305">
    <property type="entry name" value="LCM_mtfrase"/>
    <property type="match status" value="1"/>
</dbReference>
<gene>
    <name evidence="8" type="ORF">OT_ostta18g01500</name>
</gene>
<dbReference type="KEGG" id="ota:OT_ostta18g01500"/>
<dbReference type="Gene3D" id="3.40.50.150">
    <property type="entry name" value="Vaccinia Virus protein VP39"/>
    <property type="match status" value="1"/>
</dbReference>
<dbReference type="EC" id="2.1.1.233" evidence="6"/>
<dbReference type="Pfam" id="PF04072">
    <property type="entry name" value="LCM"/>
    <property type="match status" value="1"/>
</dbReference>
<accession>A0A096PA11</accession>
<dbReference type="OrthoDB" id="497137at2759"/>
<comment type="catalytic activity">
    <reaction evidence="1 6">
        <text>[phosphatase 2A protein]-C-terminal L-leucine + S-adenosyl-L-methionine = [phosphatase 2A protein]-C-terminal L-leucine methyl ester + S-adenosyl-L-homocysteine</text>
        <dbReference type="Rhea" id="RHEA:48544"/>
        <dbReference type="Rhea" id="RHEA-COMP:12134"/>
        <dbReference type="Rhea" id="RHEA-COMP:12135"/>
        <dbReference type="ChEBI" id="CHEBI:57856"/>
        <dbReference type="ChEBI" id="CHEBI:59789"/>
        <dbReference type="ChEBI" id="CHEBI:90516"/>
        <dbReference type="ChEBI" id="CHEBI:90517"/>
        <dbReference type="EC" id="2.1.1.233"/>
    </reaction>
</comment>
<keyword evidence="9" id="KW-1185">Reference proteome</keyword>
<dbReference type="FunCoup" id="A0A096PA11">
    <property type="interactions" value="1814"/>
</dbReference>
<dbReference type="PANTHER" id="PTHR13600">
    <property type="entry name" value="LEUCINE CARBOXYL METHYLTRANSFERASE"/>
    <property type="match status" value="1"/>
</dbReference>
<evidence type="ECO:0000256" key="6">
    <source>
        <dbReference type="PIRNR" id="PIRNR016305"/>
    </source>
</evidence>
<comment type="function">
    <text evidence="6">Involved in brassinosteroid (BR) signaling.</text>
</comment>
<keyword evidence="3 6" id="KW-0489">Methyltransferase</keyword>